<accession>A0A392VC04</accession>
<feature type="region of interest" description="Disordered" evidence="1">
    <location>
        <begin position="1"/>
        <end position="25"/>
    </location>
</feature>
<dbReference type="Proteomes" id="UP000265520">
    <property type="component" value="Unassembled WGS sequence"/>
</dbReference>
<evidence type="ECO:0000256" key="1">
    <source>
        <dbReference type="SAM" id="MobiDB-lite"/>
    </source>
</evidence>
<keyword evidence="3" id="KW-1185">Reference proteome</keyword>
<evidence type="ECO:0000313" key="3">
    <source>
        <dbReference type="Proteomes" id="UP000265520"/>
    </source>
</evidence>
<comment type="caution">
    <text evidence="2">The sequence shown here is derived from an EMBL/GenBank/DDBJ whole genome shotgun (WGS) entry which is preliminary data.</text>
</comment>
<evidence type="ECO:0000313" key="2">
    <source>
        <dbReference type="EMBL" id="MCI84749.1"/>
    </source>
</evidence>
<protein>
    <submittedName>
        <fullName evidence="2">Uncharacterized protein</fullName>
    </submittedName>
</protein>
<sequence>MKMDIGLKKSYDHNNKNNDSENQILKDDAGSQYSLTGIILPSLGAATTSHADLPRGIISPNNRTYQ</sequence>
<reference evidence="2 3" key="1">
    <citation type="journal article" date="2018" name="Front. Plant Sci.">
        <title>Red Clover (Trifolium pratense) and Zigzag Clover (T. medium) - A Picture of Genomic Similarities and Differences.</title>
        <authorList>
            <person name="Dluhosova J."/>
            <person name="Istvanek J."/>
            <person name="Nedelnik J."/>
            <person name="Repkova J."/>
        </authorList>
    </citation>
    <scope>NUCLEOTIDE SEQUENCE [LARGE SCALE GENOMIC DNA]</scope>
    <source>
        <strain evidence="3">cv. 10/8</strain>
        <tissue evidence="2">Leaf</tissue>
    </source>
</reference>
<dbReference type="AlphaFoldDB" id="A0A392VC04"/>
<name>A0A392VC04_9FABA</name>
<proteinExistence type="predicted"/>
<organism evidence="2 3">
    <name type="scientific">Trifolium medium</name>
    <dbReference type="NCBI Taxonomy" id="97028"/>
    <lineage>
        <taxon>Eukaryota</taxon>
        <taxon>Viridiplantae</taxon>
        <taxon>Streptophyta</taxon>
        <taxon>Embryophyta</taxon>
        <taxon>Tracheophyta</taxon>
        <taxon>Spermatophyta</taxon>
        <taxon>Magnoliopsida</taxon>
        <taxon>eudicotyledons</taxon>
        <taxon>Gunneridae</taxon>
        <taxon>Pentapetalae</taxon>
        <taxon>rosids</taxon>
        <taxon>fabids</taxon>
        <taxon>Fabales</taxon>
        <taxon>Fabaceae</taxon>
        <taxon>Papilionoideae</taxon>
        <taxon>50 kb inversion clade</taxon>
        <taxon>NPAAA clade</taxon>
        <taxon>Hologalegina</taxon>
        <taxon>IRL clade</taxon>
        <taxon>Trifolieae</taxon>
        <taxon>Trifolium</taxon>
    </lineage>
</organism>
<dbReference type="EMBL" id="LXQA011098527">
    <property type="protein sequence ID" value="MCI84749.1"/>
    <property type="molecule type" value="Genomic_DNA"/>
</dbReference>